<gene>
    <name evidence="4" type="ORF">COS59_01135</name>
</gene>
<keyword evidence="2" id="KW-0862">Zinc</keyword>
<dbReference type="SUPFAM" id="SSF54197">
    <property type="entry name" value="HIT-like"/>
    <property type="match status" value="2"/>
</dbReference>
<evidence type="ECO:0000259" key="3">
    <source>
        <dbReference type="Pfam" id="PF16268"/>
    </source>
</evidence>
<accession>A0A2M7B7T4</accession>
<protein>
    <recommendedName>
        <fullName evidence="3">DUF4921 domain-containing protein</fullName>
    </recommendedName>
</protein>
<feature type="binding site" evidence="2">
    <location>
        <position position="47"/>
    </location>
    <ligand>
        <name>Zn(2+)</name>
        <dbReference type="ChEBI" id="CHEBI:29105"/>
    </ligand>
</feature>
<feature type="binding site" evidence="2">
    <location>
        <position position="110"/>
    </location>
    <ligand>
        <name>Zn(2+)</name>
        <dbReference type="ChEBI" id="CHEBI:29105"/>
    </ligand>
</feature>
<sequence length="329" mass="38440">MNSDLRQDLVSGDWVMIAPGRLPKGPKSLIKKMEKRKRSPKKGCVFCDPKREPGKLLFSYPNKTDWQIKIIENKYPAVRHNKKHARFFKKGPYQLVEGIGHHEVLITKDHDKNFAHLNKEEAVRVFEMFLDRYLTLANNDPCCAYVSIFHNWGEKAGASIYHPHYQMIAIPVVPPDVSHSLNGSERFFKKHKKCVHCEMIKYEKKEKKRIIYENKEAIAFVPFIAREPFELRIFPKKHFPYFEDTPNEILIDVVDALQTGLLRIEKQLKDPDYNFFFHTAPIKNKNKYHFYHWHIEVQPKISISAGFELGTGIEITVVDPNEAAKILRG</sequence>
<dbReference type="GO" id="GO:0008108">
    <property type="term" value="F:UDP-glucose:hexose-1-phosphate uridylyltransferase activity"/>
    <property type="evidence" value="ECO:0007669"/>
    <property type="project" value="InterPro"/>
</dbReference>
<feature type="active site" description="Tele-UMP-histidine intermediate" evidence="1">
    <location>
        <position position="164"/>
    </location>
</feature>
<dbReference type="PANTHER" id="PTHR42763:SF2">
    <property type="entry name" value="ADP-GLUCOSE PHOSPHORYLASE"/>
    <property type="match status" value="1"/>
</dbReference>
<dbReference type="PIRSF" id="PIRSF000808">
    <property type="entry name" value="GalT"/>
    <property type="match status" value="1"/>
</dbReference>
<dbReference type="Pfam" id="PF16268">
    <property type="entry name" value="DUF4921"/>
    <property type="match status" value="1"/>
</dbReference>
<feature type="domain" description="DUF4921" evidence="3">
    <location>
        <begin position="107"/>
        <end position="322"/>
    </location>
</feature>
<name>A0A2M7B7T4_9BACT</name>
<dbReference type="PANTHER" id="PTHR42763">
    <property type="entry name" value="ADP-GLUCOSE PHOSPHORYLASE"/>
    <property type="match status" value="1"/>
</dbReference>
<evidence type="ECO:0000313" key="5">
    <source>
        <dbReference type="Proteomes" id="UP000230131"/>
    </source>
</evidence>
<dbReference type="InterPro" id="IPR001937">
    <property type="entry name" value="GalP_UDPtransf1"/>
</dbReference>
<dbReference type="AlphaFoldDB" id="A0A2M7B7T4"/>
<organism evidence="4 5">
    <name type="scientific">Candidatus Wolfebacteria bacterium CG03_land_8_20_14_0_80_36_15</name>
    <dbReference type="NCBI Taxonomy" id="1975067"/>
    <lineage>
        <taxon>Bacteria</taxon>
        <taxon>Candidatus Wolfeibacteriota</taxon>
    </lineage>
</organism>
<dbReference type="InterPro" id="IPR032576">
    <property type="entry name" value="DUF4921"/>
</dbReference>
<evidence type="ECO:0000256" key="2">
    <source>
        <dbReference type="PIRSR" id="PIRSR000808-3"/>
    </source>
</evidence>
<reference evidence="5" key="1">
    <citation type="submission" date="2017-09" db="EMBL/GenBank/DDBJ databases">
        <title>Depth-based differentiation of microbial function through sediment-hosted aquifers and enrichment of novel symbionts in the deep terrestrial subsurface.</title>
        <authorList>
            <person name="Probst A.J."/>
            <person name="Ladd B."/>
            <person name="Jarett J.K."/>
            <person name="Geller-Mcgrath D.E."/>
            <person name="Sieber C.M.K."/>
            <person name="Emerson J.B."/>
            <person name="Anantharaman K."/>
            <person name="Thomas B.C."/>
            <person name="Malmstrom R."/>
            <person name="Stieglmeier M."/>
            <person name="Klingl A."/>
            <person name="Woyke T."/>
            <person name="Ryan C.M."/>
            <person name="Banfield J.F."/>
        </authorList>
    </citation>
    <scope>NUCLEOTIDE SEQUENCE [LARGE SCALE GENOMIC DNA]</scope>
</reference>
<comment type="caution">
    <text evidence="4">The sequence shown here is derived from an EMBL/GenBank/DDBJ whole genome shotgun (WGS) entry which is preliminary data.</text>
</comment>
<feature type="binding site" evidence="2">
    <location>
        <position position="44"/>
    </location>
    <ligand>
        <name>Zn(2+)</name>
        <dbReference type="ChEBI" id="CHEBI:29105"/>
    </ligand>
</feature>
<dbReference type="GO" id="GO:0008270">
    <property type="term" value="F:zinc ion binding"/>
    <property type="evidence" value="ECO:0007669"/>
    <property type="project" value="InterPro"/>
</dbReference>
<comment type="cofactor">
    <cofactor evidence="2">
        <name>Zn(2+)</name>
        <dbReference type="ChEBI" id="CHEBI:29105"/>
    </cofactor>
    <text evidence="2">Binds 1 zinc ion per subunit.</text>
</comment>
<evidence type="ECO:0000256" key="1">
    <source>
        <dbReference type="PIRSR" id="PIRSR000808-1"/>
    </source>
</evidence>
<keyword evidence="2" id="KW-0479">Metal-binding</keyword>
<feature type="binding site" evidence="2">
    <location>
        <position position="162"/>
    </location>
    <ligand>
        <name>Zn(2+)</name>
        <dbReference type="ChEBI" id="CHEBI:29105"/>
    </ligand>
</feature>
<dbReference type="InterPro" id="IPR036265">
    <property type="entry name" value="HIT-like_sf"/>
</dbReference>
<evidence type="ECO:0000313" key="4">
    <source>
        <dbReference type="EMBL" id="PIU99177.1"/>
    </source>
</evidence>
<dbReference type="Proteomes" id="UP000230131">
    <property type="component" value="Unassembled WGS sequence"/>
</dbReference>
<dbReference type="Gene3D" id="3.30.428.10">
    <property type="entry name" value="HIT-like"/>
    <property type="match status" value="2"/>
</dbReference>
<dbReference type="InterPro" id="IPR053177">
    <property type="entry name" value="ADP-glucose_phosphorylase"/>
</dbReference>
<proteinExistence type="predicted"/>
<dbReference type="EMBL" id="PEVH01000035">
    <property type="protein sequence ID" value="PIU99177.1"/>
    <property type="molecule type" value="Genomic_DNA"/>
</dbReference>
<dbReference type="GO" id="GO:0006012">
    <property type="term" value="P:galactose metabolic process"/>
    <property type="evidence" value="ECO:0007669"/>
    <property type="project" value="InterPro"/>
</dbReference>